<proteinExistence type="predicted"/>
<accession>A0A8C6T699</accession>
<organism evidence="1 2">
    <name type="scientific">Neogobius melanostomus</name>
    <name type="common">round goby</name>
    <dbReference type="NCBI Taxonomy" id="47308"/>
    <lineage>
        <taxon>Eukaryota</taxon>
        <taxon>Metazoa</taxon>
        <taxon>Chordata</taxon>
        <taxon>Craniata</taxon>
        <taxon>Vertebrata</taxon>
        <taxon>Euteleostomi</taxon>
        <taxon>Actinopterygii</taxon>
        <taxon>Neopterygii</taxon>
        <taxon>Teleostei</taxon>
        <taxon>Neoteleostei</taxon>
        <taxon>Acanthomorphata</taxon>
        <taxon>Gobiaria</taxon>
        <taxon>Gobiiformes</taxon>
        <taxon>Gobioidei</taxon>
        <taxon>Gobiidae</taxon>
        <taxon>Benthophilinae</taxon>
        <taxon>Neogobiini</taxon>
        <taxon>Neogobius</taxon>
    </lineage>
</organism>
<evidence type="ECO:0000313" key="2">
    <source>
        <dbReference type="Proteomes" id="UP000694523"/>
    </source>
</evidence>
<reference evidence="1" key="2">
    <citation type="submission" date="2025-09" db="UniProtKB">
        <authorList>
            <consortium name="Ensembl"/>
        </authorList>
    </citation>
    <scope>IDENTIFICATION</scope>
</reference>
<dbReference type="AlphaFoldDB" id="A0A8C6T699"/>
<keyword evidence="2" id="KW-1185">Reference proteome</keyword>
<evidence type="ECO:0000313" key="1">
    <source>
        <dbReference type="Ensembl" id="ENSNMLP00000017064.1"/>
    </source>
</evidence>
<dbReference type="Proteomes" id="UP000694523">
    <property type="component" value="Unplaced"/>
</dbReference>
<dbReference type="Ensembl" id="ENSNMLT00000019193.1">
    <property type="protein sequence ID" value="ENSNMLP00000017064.1"/>
    <property type="gene ID" value="ENSNMLG00000011284.1"/>
</dbReference>
<reference evidence="1" key="1">
    <citation type="submission" date="2025-08" db="UniProtKB">
        <authorList>
            <consortium name="Ensembl"/>
        </authorList>
    </citation>
    <scope>IDENTIFICATION</scope>
</reference>
<protein>
    <submittedName>
        <fullName evidence="1">Uncharacterized protein</fullName>
    </submittedName>
</protein>
<name>A0A8C6T699_9GOBI</name>
<sequence>MDCTFLSVPGQCRFHTLTGGRNTPTLHWASAVSRSRTCVDGVIVRSKVTEGAVVFGGSDGGLSVRAEVTPERGTKHTTPLLIPRRLSSLQGTSCSIPWKHIVRNSPKLCFLSPRVK</sequence>